<keyword evidence="2" id="KW-0597">Phosphoprotein</keyword>
<feature type="compositionally biased region" description="Polar residues" evidence="3">
    <location>
        <begin position="574"/>
        <end position="584"/>
    </location>
</feature>
<feature type="compositionally biased region" description="Basic residues" evidence="3">
    <location>
        <begin position="215"/>
        <end position="224"/>
    </location>
</feature>
<feature type="compositionally biased region" description="Acidic residues" evidence="3">
    <location>
        <begin position="746"/>
        <end position="755"/>
    </location>
</feature>
<feature type="region of interest" description="Disordered" evidence="3">
    <location>
        <begin position="83"/>
        <end position="127"/>
    </location>
</feature>
<reference evidence="6 7" key="1">
    <citation type="journal article" date="2021" name="Elife">
        <title>Chloroplast acquisition without the gene transfer in kleptoplastic sea slugs, Plakobranchus ocellatus.</title>
        <authorList>
            <person name="Maeda T."/>
            <person name="Takahashi S."/>
            <person name="Yoshida T."/>
            <person name="Shimamura S."/>
            <person name="Takaki Y."/>
            <person name="Nagai Y."/>
            <person name="Toyoda A."/>
            <person name="Suzuki Y."/>
            <person name="Arimoto A."/>
            <person name="Ishii H."/>
            <person name="Satoh N."/>
            <person name="Nishiyama T."/>
            <person name="Hasebe M."/>
            <person name="Maruyama T."/>
            <person name="Minagawa J."/>
            <person name="Obokata J."/>
            <person name="Shigenobu S."/>
        </authorList>
    </citation>
    <scope>NUCLEOTIDE SEQUENCE [LARGE SCALE GENOMIC DNA]</scope>
</reference>
<feature type="compositionally biased region" description="Low complexity" evidence="3">
    <location>
        <begin position="759"/>
        <end position="774"/>
    </location>
</feature>
<feature type="compositionally biased region" description="Polar residues" evidence="3">
    <location>
        <begin position="305"/>
        <end position="324"/>
    </location>
</feature>
<dbReference type="InterPro" id="IPR000198">
    <property type="entry name" value="RhoGAP_dom"/>
</dbReference>
<evidence type="ECO:0000259" key="4">
    <source>
        <dbReference type="PROSITE" id="PS50238"/>
    </source>
</evidence>
<dbReference type="Gene3D" id="1.10.555.10">
    <property type="entry name" value="Rho GTPase activation protein"/>
    <property type="match status" value="1"/>
</dbReference>
<feature type="compositionally biased region" description="Polar residues" evidence="3">
    <location>
        <begin position="512"/>
        <end position="521"/>
    </location>
</feature>
<feature type="region of interest" description="Disordered" evidence="3">
    <location>
        <begin position="139"/>
        <end position="237"/>
    </location>
</feature>
<feature type="domain" description="Rho-GAP" evidence="4">
    <location>
        <begin position="901"/>
        <end position="1111"/>
    </location>
</feature>
<protein>
    <submittedName>
        <fullName evidence="6">Rho GTPase-activating protein 7</fullName>
    </submittedName>
</protein>
<feature type="compositionally biased region" description="Low complexity" evidence="3">
    <location>
        <begin position="725"/>
        <end position="738"/>
    </location>
</feature>
<evidence type="ECO:0000313" key="7">
    <source>
        <dbReference type="Proteomes" id="UP000762676"/>
    </source>
</evidence>
<dbReference type="PANTHER" id="PTHR12659">
    <property type="entry name" value="RHO-TYPE GTPASE ACTIVATING PROTEIN"/>
    <property type="match status" value="1"/>
</dbReference>
<gene>
    <name evidence="6" type="ORF">ElyMa_001362000</name>
</gene>
<dbReference type="Pfam" id="PF01852">
    <property type="entry name" value="START"/>
    <property type="match status" value="1"/>
</dbReference>
<evidence type="ECO:0000256" key="2">
    <source>
        <dbReference type="ARBA" id="ARBA00022553"/>
    </source>
</evidence>
<dbReference type="InterPro" id="IPR023393">
    <property type="entry name" value="START-like_dom_sf"/>
</dbReference>
<feature type="region of interest" description="Disordered" evidence="3">
    <location>
        <begin position="603"/>
        <end position="636"/>
    </location>
</feature>
<feature type="domain" description="START" evidence="5">
    <location>
        <begin position="1137"/>
        <end position="1320"/>
    </location>
</feature>
<dbReference type="EMBL" id="BMAT01002699">
    <property type="protein sequence ID" value="GFS12048.1"/>
    <property type="molecule type" value="Genomic_DNA"/>
</dbReference>
<dbReference type="GO" id="GO:0030036">
    <property type="term" value="P:actin cytoskeleton organization"/>
    <property type="evidence" value="ECO:0007669"/>
    <property type="project" value="TreeGrafter"/>
</dbReference>
<keyword evidence="1" id="KW-0343">GTPase activation</keyword>
<accession>A0AAV4IN26</accession>
<feature type="compositionally biased region" description="Low complexity" evidence="3">
    <location>
        <begin position="339"/>
        <end position="354"/>
    </location>
</feature>
<name>A0AAV4IN26_9GAST</name>
<dbReference type="SUPFAM" id="SSF55961">
    <property type="entry name" value="Bet v1-like"/>
    <property type="match status" value="1"/>
</dbReference>
<feature type="compositionally biased region" description="Low complexity" evidence="3">
    <location>
        <begin position="499"/>
        <end position="510"/>
    </location>
</feature>
<dbReference type="GO" id="GO:0005096">
    <property type="term" value="F:GTPase activator activity"/>
    <property type="evidence" value="ECO:0007669"/>
    <property type="project" value="UniProtKB-KW"/>
</dbReference>
<organism evidence="6 7">
    <name type="scientific">Elysia marginata</name>
    <dbReference type="NCBI Taxonomy" id="1093978"/>
    <lineage>
        <taxon>Eukaryota</taxon>
        <taxon>Metazoa</taxon>
        <taxon>Spiralia</taxon>
        <taxon>Lophotrochozoa</taxon>
        <taxon>Mollusca</taxon>
        <taxon>Gastropoda</taxon>
        <taxon>Heterobranchia</taxon>
        <taxon>Euthyneura</taxon>
        <taxon>Panpulmonata</taxon>
        <taxon>Sacoglossa</taxon>
        <taxon>Placobranchoidea</taxon>
        <taxon>Plakobranchidae</taxon>
        <taxon>Elysia</taxon>
    </lineage>
</organism>
<feature type="region of interest" description="Disordered" evidence="3">
    <location>
        <begin position="667"/>
        <end position="822"/>
    </location>
</feature>
<dbReference type="Gene3D" id="3.30.530.20">
    <property type="match status" value="1"/>
</dbReference>
<feature type="compositionally biased region" description="Polar residues" evidence="3">
    <location>
        <begin position="613"/>
        <end position="625"/>
    </location>
</feature>
<feature type="compositionally biased region" description="Polar residues" evidence="3">
    <location>
        <begin position="531"/>
        <end position="560"/>
    </location>
</feature>
<dbReference type="PROSITE" id="PS50238">
    <property type="entry name" value="RHOGAP"/>
    <property type="match status" value="1"/>
</dbReference>
<dbReference type="Proteomes" id="UP000762676">
    <property type="component" value="Unassembled WGS sequence"/>
</dbReference>
<sequence length="1350" mass="148733">MVDWACRVPGWARIYFQVLLTWFWRVLARLGKSTRLETLNKYAGMKLEGHPRKKTASEEEDEEDFCALSERWEYQKSVRRWSRKDLQSPCSPSAGKGEGQGGGFTYPTSETEKQKTQVSQRAPSHDSLLADQEDSAQLEGLDQPDSGVSVHRQSRKGDSHKGQVQNEGEEETPSERHTSSSSSASSTLSPRLRRAASERIKTAKSLWRKMEGGLKSRKSRRHHAGSGSNRGGFGGALEISDPVLADKAGDMQARLERLHCVDIKQGPAGQIGGSTPAEPLSSRLGHASPEDTTSSKSSETESKSAVHTSSSITPLTHSDSNSPGATLPESAHRSRPVESTSSSTSNQPHSHSSPDTQKLPNSGASLSEYYTAQSQLQQNLRQAQQKTAGGLGNLMEIFLLPQDHQPGRFPTALQNGYIEKEPVLSQASAGSDCENSNAREISLSPNAQGKAQNSSTRPTRDANRTSVYDNFGLPNAKPSDTRILNSHCPRIDESRKESSSTTRSARAMSADNAGQSSSETFPTPKDRSVSFDASSERNLNPSESSASIRNRSVSFESSSVLGGKENDGSVFGASVSSTQSSNRTEAYVDSLPTKGIAHSASADSYFREPVPPASTSDTGSVSSATSQDDGSSICSSSTLQYSNYEEFEAILKQLYENISDLTSVIDWDDDDTTSQPSNTKATTSSSATTELHIDTPSLLTSSGRRSRPQPGPDPNIDLDLEDLDSPSSPTSDPLALSPTASRGEGATDESLDLDQQENSSSSSAGDGGSHTADSGSDDAEPLIADLSHDDSLDTIPAVTRERRDSGVGHSLTRAPSDRRRKKIRWHSFQRSHRPDVNCRAHQVNALTVGQLVRLQKLALLKLTGIMEKCLPVNKSGWNWMMPRFMKRHKAPDFSDRTVFGVPLSVMVQRTGQPLPQCVLYAMRYLRRTSQTSIGIFRKSGVKSKIQQLRDHLEAHPDTTDFEGMNTYNVADMLKTFFRDLPECLLTSKMSETFRSIYSHVPPSQRLEAMQAAILLLPDENREVLQSILLFLSDISSHQADHQMNASNLAVCFTPTVFQLGRSGSGSPASPKRGRKLGSGNSPGTPDPREIMEQKAAHECLHMLISECKNLFSVPAHLFRQLQVISLAHEEPGPLHDLGTSSEEIRAFGQERIQLVLKEAHDRKSHWHFMHSVGDVEVYNRKAVDDYPLKEWKLIVDIEAPPIEVLRRIMHERHAWDEDLLSWSVVERLDPHSDIFQYALNTMAPHPSRHYCVLRYWRSDLTKGSCALVTMSVEHADIGTIQGVWAVDLGSYFLMEPCGAGRSRLTYITRVDTRGRTPEWYTKMYGYIQANFLERLKDSFKQDTTGPETKV</sequence>
<evidence type="ECO:0000256" key="3">
    <source>
        <dbReference type="SAM" id="MobiDB-lite"/>
    </source>
</evidence>
<feature type="compositionally biased region" description="Polar residues" evidence="3">
    <location>
        <begin position="428"/>
        <end position="457"/>
    </location>
</feature>
<dbReference type="PROSITE" id="PS50848">
    <property type="entry name" value="START"/>
    <property type="match status" value="1"/>
</dbReference>
<feature type="compositionally biased region" description="Low complexity" evidence="3">
    <location>
        <begin position="179"/>
        <end position="190"/>
    </location>
</feature>
<feature type="region of interest" description="Disordered" evidence="3">
    <location>
        <begin position="265"/>
        <end position="363"/>
    </location>
</feature>
<dbReference type="SMART" id="SM00234">
    <property type="entry name" value="START"/>
    <property type="match status" value="1"/>
</dbReference>
<feature type="region of interest" description="Disordered" evidence="3">
    <location>
        <begin position="1062"/>
        <end position="1088"/>
    </location>
</feature>
<dbReference type="Pfam" id="PF00620">
    <property type="entry name" value="RhoGAP"/>
    <property type="match status" value="1"/>
</dbReference>
<dbReference type="PANTHER" id="PTHR12659:SF7">
    <property type="entry name" value="CROSSVEINLESS C, ISOFORM C"/>
    <property type="match status" value="1"/>
</dbReference>
<dbReference type="SUPFAM" id="SSF48350">
    <property type="entry name" value="GTPase activation domain, GAP"/>
    <property type="match status" value="1"/>
</dbReference>
<feature type="compositionally biased region" description="Basic and acidic residues" evidence="3">
    <location>
        <begin position="489"/>
        <end position="498"/>
    </location>
</feature>
<feature type="compositionally biased region" description="Low complexity" evidence="3">
    <location>
        <begin position="677"/>
        <end position="689"/>
    </location>
</feature>
<dbReference type="GO" id="GO:0008289">
    <property type="term" value="F:lipid binding"/>
    <property type="evidence" value="ECO:0007669"/>
    <property type="project" value="InterPro"/>
</dbReference>
<evidence type="ECO:0000313" key="6">
    <source>
        <dbReference type="EMBL" id="GFS12048.1"/>
    </source>
</evidence>
<evidence type="ECO:0000259" key="5">
    <source>
        <dbReference type="PROSITE" id="PS50848"/>
    </source>
</evidence>
<feature type="region of interest" description="Disordered" evidence="3">
    <location>
        <begin position="428"/>
        <end position="589"/>
    </location>
</feature>
<keyword evidence="7" id="KW-1185">Reference proteome</keyword>
<evidence type="ECO:0000256" key="1">
    <source>
        <dbReference type="ARBA" id="ARBA00022468"/>
    </source>
</evidence>
<dbReference type="GO" id="GO:0007165">
    <property type="term" value="P:signal transduction"/>
    <property type="evidence" value="ECO:0007669"/>
    <property type="project" value="InterPro"/>
</dbReference>
<dbReference type="GO" id="GO:0035023">
    <property type="term" value="P:regulation of Rho protein signal transduction"/>
    <property type="evidence" value="ECO:0007669"/>
    <property type="project" value="TreeGrafter"/>
</dbReference>
<comment type="caution">
    <text evidence="6">The sequence shown here is derived from an EMBL/GenBank/DDBJ whole genome shotgun (WGS) entry which is preliminary data.</text>
</comment>
<dbReference type="InterPro" id="IPR002913">
    <property type="entry name" value="START_lipid-bd_dom"/>
</dbReference>
<dbReference type="InterPro" id="IPR008936">
    <property type="entry name" value="Rho_GTPase_activation_prot"/>
</dbReference>
<dbReference type="SMART" id="SM00324">
    <property type="entry name" value="RhoGAP"/>
    <property type="match status" value="1"/>
</dbReference>
<proteinExistence type="predicted"/>
<feature type="compositionally biased region" description="Low complexity" evidence="3">
    <location>
        <begin position="626"/>
        <end position="636"/>
    </location>
</feature>